<keyword evidence="2" id="KW-1185">Reference proteome</keyword>
<evidence type="ECO:0000313" key="1">
    <source>
        <dbReference type="EMBL" id="QSV47219.1"/>
    </source>
</evidence>
<reference evidence="1 2" key="1">
    <citation type="submission" date="2021-03" db="EMBL/GenBank/DDBJ databases">
        <title>Geobacter metallireducens gen. nov. sp. nov., a microorganism capable of coupling the complete oxidation of organic compounds to the reduction of iron and other metals.</title>
        <authorList>
            <person name="Li Y."/>
        </authorList>
    </citation>
    <scope>NUCLEOTIDE SEQUENCE [LARGE SCALE GENOMIC DNA]</scope>
    <source>
        <strain evidence="1 2">Jerry-YX</strain>
    </source>
</reference>
<organism evidence="1 2">
    <name type="scientific">Geobacter benzoatilyticus</name>
    <dbReference type="NCBI Taxonomy" id="2815309"/>
    <lineage>
        <taxon>Bacteria</taxon>
        <taxon>Pseudomonadati</taxon>
        <taxon>Thermodesulfobacteriota</taxon>
        <taxon>Desulfuromonadia</taxon>
        <taxon>Geobacterales</taxon>
        <taxon>Geobacteraceae</taxon>
        <taxon>Geobacter</taxon>
    </lineage>
</organism>
<dbReference type="PROSITE" id="PS51257">
    <property type="entry name" value="PROKAR_LIPOPROTEIN"/>
    <property type="match status" value="1"/>
</dbReference>
<gene>
    <name evidence="1" type="ORF">JZM60_08155</name>
</gene>
<accession>A0ABX7Q759</accession>
<sequence length="136" mass="15703">MHIQRAASFLLLAVLLAGCRNPYLVAQRFEDSSRKYGQMVRWHEYEKACDTFAAPSIREDCLMRARAAEGVSMADYRVKGTEVDREKGTATVRAEIDYYILPSARLKTIEDLQQWRYEPVEGSEVWRIVTPLPAFR</sequence>
<evidence type="ECO:0000313" key="2">
    <source>
        <dbReference type="Proteomes" id="UP000663651"/>
    </source>
</evidence>
<protein>
    <recommendedName>
        <fullName evidence="3">Lipoprotein</fullName>
    </recommendedName>
</protein>
<name>A0ABX7Q759_9BACT</name>
<dbReference type="RefSeq" id="WP_207165260.1">
    <property type="nucleotide sequence ID" value="NZ_CP071382.1"/>
</dbReference>
<dbReference type="Proteomes" id="UP000663651">
    <property type="component" value="Chromosome"/>
</dbReference>
<evidence type="ECO:0008006" key="3">
    <source>
        <dbReference type="Google" id="ProtNLM"/>
    </source>
</evidence>
<dbReference type="EMBL" id="CP071382">
    <property type="protein sequence ID" value="QSV47219.1"/>
    <property type="molecule type" value="Genomic_DNA"/>
</dbReference>
<proteinExistence type="predicted"/>